<dbReference type="Proteomes" id="UP000499080">
    <property type="component" value="Unassembled WGS sequence"/>
</dbReference>
<evidence type="ECO:0000313" key="2">
    <source>
        <dbReference type="Proteomes" id="UP000499080"/>
    </source>
</evidence>
<name>A0A4Y2JJE7_ARAVE</name>
<evidence type="ECO:0000313" key="1">
    <source>
        <dbReference type="EMBL" id="GBM90230.1"/>
    </source>
</evidence>
<accession>A0A4Y2JJE7</accession>
<keyword evidence="2" id="KW-1185">Reference proteome</keyword>
<organism evidence="1 2">
    <name type="scientific">Araneus ventricosus</name>
    <name type="common">Orbweaver spider</name>
    <name type="synonym">Epeira ventricosa</name>
    <dbReference type="NCBI Taxonomy" id="182803"/>
    <lineage>
        <taxon>Eukaryota</taxon>
        <taxon>Metazoa</taxon>
        <taxon>Ecdysozoa</taxon>
        <taxon>Arthropoda</taxon>
        <taxon>Chelicerata</taxon>
        <taxon>Arachnida</taxon>
        <taxon>Araneae</taxon>
        <taxon>Araneomorphae</taxon>
        <taxon>Entelegynae</taxon>
        <taxon>Araneoidea</taxon>
        <taxon>Araneidae</taxon>
        <taxon>Araneus</taxon>
    </lineage>
</organism>
<dbReference type="AlphaFoldDB" id="A0A4Y2JJE7"/>
<protein>
    <submittedName>
        <fullName evidence="1">Uncharacterized protein</fullName>
    </submittedName>
</protein>
<reference evidence="1 2" key="1">
    <citation type="journal article" date="2019" name="Sci. Rep.">
        <title>Orb-weaving spider Araneus ventricosus genome elucidates the spidroin gene catalogue.</title>
        <authorList>
            <person name="Kono N."/>
            <person name="Nakamura H."/>
            <person name="Ohtoshi R."/>
            <person name="Moran D.A.P."/>
            <person name="Shinohara A."/>
            <person name="Yoshida Y."/>
            <person name="Fujiwara M."/>
            <person name="Mori M."/>
            <person name="Tomita M."/>
            <person name="Arakawa K."/>
        </authorList>
    </citation>
    <scope>NUCLEOTIDE SEQUENCE [LARGE SCALE GENOMIC DNA]</scope>
</reference>
<gene>
    <name evidence="1" type="ORF">AVEN_80858_1</name>
</gene>
<sequence>MTSLAGNLAFCEWQQVSAIMSERVGADVAKLHDVTESLVEYLLLAGRGLIVENDEIPDTLSNFPEEEFIGEATQSFFENVLPEDIISKLNEVEKNNENAAGPSNAPESGYWEEEFEDNLSSPILRELFVSPKSQTGRGRNEQDSANDYWSSSIPFEGSIDIQDAVFLVERSRRRNQTYNAEQVDYFALLDVDKIPTYARRADLKTVVAAARQLFQTMFTKATANLEPQDLIRLVLMSEVLDRPISTCLMRVSDMSVESFLGRVLHVLQSKEEVKLDEGPVRRRSESSV</sequence>
<dbReference type="EMBL" id="BGPR01110813">
    <property type="protein sequence ID" value="GBM90230.1"/>
    <property type="molecule type" value="Genomic_DNA"/>
</dbReference>
<proteinExistence type="predicted"/>
<comment type="caution">
    <text evidence="1">The sequence shown here is derived from an EMBL/GenBank/DDBJ whole genome shotgun (WGS) entry which is preliminary data.</text>
</comment>